<gene>
    <name evidence="3" type="ORF">PDUR_08110</name>
</gene>
<dbReference type="Proteomes" id="UP000029409">
    <property type="component" value="Chromosome"/>
</dbReference>
<dbReference type="RefSeq" id="WP_042205777.1">
    <property type="nucleotide sequence ID" value="NZ_CP009288.1"/>
</dbReference>
<keyword evidence="1" id="KW-0238">DNA-binding</keyword>
<dbReference type="STRING" id="44251.PDUR_08110"/>
<dbReference type="PRINTS" id="PR00598">
    <property type="entry name" value="HTHMARR"/>
</dbReference>
<proteinExistence type="predicted"/>
<dbReference type="GO" id="GO:0003677">
    <property type="term" value="F:DNA binding"/>
    <property type="evidence" value="ECO:0007669"/>
    <property type="project" value="UniProtKB-KW"/>
</dbReference>
<dbReference type="GO" id="GO:0006950">
    <property type="term" value="P:response to stress"/>
    <property type="evidence" value="ECO:0007669"/>
    <property type="project" value="TreeGrafter"/>
</dbReference>
<dbReference type="PROSITE" id="PS50995">
    <property type="entry name" value="HTH_MARR_2"/>
    <property type="match status" value="1"/>
</dbReference>
<dbReference type="AlphaFoldDB" id="A0A089HJ00"/>
<reference evidence="3 4" key="1">
    <citation type="submission" date="2014-08" db="EMBL/GenBank/DDBJ databases">
        <title>Comparative genomics of the Paenibacillus odorifer group.</title>
        <authorList>
            <person name="den Bakker H.C."/>
            <person name="Tsai Y.-C."/>
            <person name="Martin N."/>
            <person name="Korlach J."/>
            <person name="Wiedmann M."/>
        </authorList>
    </citation>
    <scope>NUCLEOTIDE SEQUENCE [LARGE SCALE GENOMIC DNA]</scope>
    <source>
        <strain evidence="3 4">DSM 1735</strain>
    </source>
</reference>
<dbReference type="PANTHER" id="PTHR33164:SF43">
    <property type="entry name" value="HTH-TYPE TRANSCRIPTIONAL REPRESSOR YETL"/>
    <property type="match status" value="1"/>
</dbReference>
<evidence type="ECO:0000256" key="1">
    <source>
        <dbReference type="ARBA" id="ARBA00023125"/>
    </source>
</evidence>
<dbReference type="InterPro" id="IPR039422">
    <property type="entry name" value="MarR/SlyA-like"/>
</dbReference>
<dbReference type="Gene3D" id="1.10.10.10">
    <property type="entry name" value="Winged helix-like DNA-binding domain superfamily/Winged helix DNA-binding domain"/>
    <property type="match status" value="1"/>
</dbReference>
<dbReference type="Pfam" id="PF13463">
    <property type="entry name" value="HTH_27"/>
    <property type="match status" value="1"/>
</dbReference>
<dbReference type="SMART" id="SM00347">
    <property type="entry name" value="HTH_MARR"/>
    <property type="match status" value="1"/>
</dbReference>
<dbReference type="InterPro" id="IPR000835">
    <property type="entry name" value="HTH_MarR-typ"/>
</dbReference>
<evidence type="ECO:0000259" key="2">
    <source>
        <dbReference type="PROSITE" id="PS50995"/>
    </source>
</evidence>
<dbReference type="EMBL" id="CP009288">
    <property type="protein sequence ID" value="AIQ11901.1"/>
    <property type="molecule type" value="Genomic_DNA"/>
</dbReference>
<dbReference type="SUPFAM" id="SSF46785">
    <property type="entry name" value="Winged helix' DNA-binding domain"/>
    <property type="match status" value="1"/>
</dbReference>
<dbReference type="GO" id="GO:0003700">
    <property type="term" value="F:DNA-binding transcription factor activity"/>
    <property type="evidence" value="ECO:0007669"/>
    <property type="project" value="InterPro"/>
</dbReference>
<evidence type="ECO:0000313" key="3">
    <source>
        <dbReference type="EMBL" id="AIQ11901.1"/>
    </source>
</evidence>
<protein>
    <recommendedName>
        <fullName evidence="2">HTH marR-type domain-containing protein</fullName>
    </recommendedName>
</protein>
<sequence length="156" mass="17895">MDRNKYSKAEAFRYEILAVQRQGNRLLNNLLKEIGLTASQAEVLRILDEWKTLSLKDLGHLLICESGSPSRLLDRMSADGLVEKVVDPKDSRYVILQLTTQGVEKAKLVEDIEQGLYEQLMQLYSEEELETMSSLLFRFLKGQSLADTLKRRGYEP</sequence>
<dbReference type="PANTHER" id="PTHR33164">
    <property type="entry name" value="TRANSCRIPTIONAL REGULATOR, MARR FAMILY"/>
    <property type="match status" value="1"/>
</dbReference>
<dbReference type="KEGG" id="pdu:PDUR_08110"/>
<organism evidence="3 4">
    <name type="scientific">Paenibacillus durus</name>
    <name type="common">Paenibacillus azotofixans</name>
    <dbReference type="NCBI Taxonomy" id="44251"/>
    <lineage>
        <taxon>Bacteria</taxon>
        <taxon>Bacillati</taxon>
        <taxon>Bacillota</taxon>
        <taxon>Bacilli</taxon>
        <taxon>Bacillales</taxon>
        <taxon>Paenibacillaceae</taxon>
        <taxon>Paenibacillus</taxon>
    </lineage>
</organism>
<dbReference type="InterPro" id="IPR036388">
    <property type="entry name" value="WH-like_DNA-bd_sf"/>
</dbReference>
<feature type="domain" description="HTH marR-type" evidence="2">
    <location>
        <begin position="9"/>
        <end position="141"/>
    </location>
</feature>
<dbReference type="InterPro" id="IPR036390">
    <property type="entry name" value="WH_DNA-bd_sf"/>
</dbReference>
<name>A0A089HJ00_PAEDU</name>
<evidence type="ECO:0000313" key="4">
    <source>
        <dbReference type="Proteomes" id="UP000029409"/>
    </source>
</evidence>
<keyword evidence="4" id="KW-1185">Reference proteome</keyword>
<dbReference type="eggNOG" id="COG1846">
    <property type="taxonomic scope" value="Bacteria"/>
</dbReference>
<dbReference type="OrthoDB" id="2600321at2"/>
<accession>A0A089HJ00</accession>